<evidence type="ECO:0000256" key="1">
    <source>
        <dbReference type="ARBA" id="ARBA00005594"/>
    </source>
</evidence>
<evidence type="ECO:0000313" key="9">
    <source>
        <dbReference type="Proteomes" id="UP000789901"/>
    </source>
</evidence>
<feature type="domain" description="Methionyl/Leucyl tRNA synthetase" evidence="7">
    <location>
        <begin position="5"/>
        <end position="69"/>
    </location>
</feature>
<keyword evidence="4" id="KW-0067">ATP-binding</keyword>
<keyword evidence="9" id="KW-1185">Reference proteome</keyword>
<keyword evidence="5" id="KW-0648">Protein biosynthesis</keyword>
<keyword evidence="2" id="KW-0436">Ligase</keyword>
<dbReference type="Pfam" id="PF09334">
    <property type="entry name" value="tRNA-synt_1g"/>
    <property type="match status" value="1"/>
</dbReference>
<evidence type="ECO:0000256" key="2">
    <source>
        <dbReference type="ARBA" id="ARBA00022598"/>
    </source>
</evidence>
<evidence type="ECO:0000256" key="4">
    <source>
        <dbReference type="ARBA" id="ARBA00022840"/>
    </source>
</evidence>
<name>A0ABN7VWZ1_GIGMA</name>
<evidence type="ECO:0000256" key="5">
    <source>
        <dbReference type="ARBA" id="ARBA00022917"/>
    </source>
</evidence>
<dbReference type="Gene3D" id="3.40.50.620">
    <property type="entry name" value="HUPs"/>
    <property type="match status" value="1"/>
</dbReference>
<organism evidence="8 9">
    <name type="scientific">Gigaspora margarita</name>
    <dbReference type="NCBI Taxonomy" id="4874"/>
    <lineage>
        <taxon>Eukaryota</taxon>
        <taxon>Fungi</taxon>
        <taxon>Fungi incertae sedis</taxon>
        <taxon>Mucoromycota</taxon>
        <taxon>Glomeromycotina</taxon>
        <taxon>Glomeromycetes</taxon>
        <taxon>Diversisporales</taxon>
        <taxon>Gigasporaceae</taxon>
        <taxon>Gigaspora</taxon>
    </lineage>
</organism>
<dbReference type="InterPro" id="IPR009080">
    <property type="entry name" value="tRNAsynth_Ia_anticodon-bd"/>
</dbReference>
<gene>
    <name evidence="8" type="ORF">GMARGA_LOCUS23858</name>
</gene>
<proteinExistence type="inferred from homology"/>
<keyword evidence="3" id="KW-0547">Nucleotide-binding</keyword>
<dbReference type="SUPFAM" id="SSF47323">
    <property type="entry name" value="Anticodon-binding domain of a subclass of class I aminoacyl-tRNA synthetases"/>
    <property type="match status" value="1"/>
</dbReference>
<dbReference type="Proteomes" id="UP000789901">
    <property type="component" value="Unassembled WGS sequence"/>
</dbReference>
<evidence type="ECO:0000256" key="3">
    <source>
        <dbReference type="ARBA" id="ARBA00022741"/>
    </source>
</evidence>
<sequence length="142" mass="16528">MSGADKMSKSKGNVIDPLELLKKYPADLLRSYLVAKINFLQDGVCSENLLTEFYQHFLVNSLSNLVARTSKMLQLYNEGIVPEFNSPVNNQELNNYYHYCDFSCREFRRKMDNYELTKAFQQIQELISESNKLITTLAPWQL</sequence>
<comment type="similarity">
    <text evidence="1">Belongs to the class-I aminoacyl-tRNA synthetase family.</text>
</comment>
<evidence type="ECO:0000259" key="7">
    <source>
        <dbReference type="Pfam" id="PF09334"/>
    </source>
</evidence>
<dbReference type="InterPro" id="IPR014729">
    <property type="entry name" value="Rossmann-like_a/b/a_fold"/>
</dbReference>
<dbReference type="Gene3D" id="1.10.730.10">
    <property type="entry name" value="Isoleucyl-tRNA Synthetase, Domain 1"/>
    <property type="match status" value="1"/>
</dbReference>
<evidence type="ECO:0000313" key="8">
    <source>
        <dbReference type="EMBL" id="CAG8804444.1"/>
    </source>
</evidence>
<dbReference type="PANTHER" id="PTHR43326">
    <property type="entry name" value="METHIONYL-TRNA SYNTHETASE"/>
    <property type="match status" value="1"/>
</dbReference>
<dbReference type="InterPro" id="IPR015413">
    <property type="entry name" value="Methionyl/Leucyl_tRNA_Synth"/>
</dbReference>
<protein>
    <submittedName>
        <fullName evidence="8">22303_t:CDS:1</fullName>
    </submittedName>
</protein>
<dbReference type="PANTHER" id="PTHR43326:SF1">
    <property type="entry name" value="METHIONINE--TRNA LIGASE, MITOCHONDRIAL"/>
    <property type="match status" value="1"/>
</dbReference>
<comment type="caution">
    <text evidence="8">The sequence shown here is derived from an EMBL/GenBank/DDBJ whole genome shotgun (WGS) entry which is preliminary data.</text>
</comment>
<accession>A0ABN7VWZ1</accession>
<reference evidence="8 9" key="1">
    <citation type="submission" date="2021-06" db="EMBL/GenBank/DDBJ databases">
        <authorList>
            <person name="Kallberg Y."/>
            <person name="Tangrot J."/>
            <person name="Rosling A."/>
        </authorList>
    </citation>
    <scope>NUCLEOTIDE SEQUENCE [LARGE SCALE GENOMIC DNA]</scope>
    <source>
        <strain evidence="8 9">120-4 pot B 10/14</strain>
    </source>
</reference>
<dbReference type="EMBL" id="CAJVQB010024571">
    <property type="protein sequence ID" value="CAG8804444.1"/>
    <property type="molecule type" value="Genomic_DNA"/>
</dbReference>
<evidence type="ECO:0000256" key="6">
    <source>
        <dbReference type="ARBA" id="ARBA00023146"/>
    </source>
</evidence>
<dbReference type="InterPro" id="IPR023457">
    <property type="entry name" value="Met-tRNA_synth_2"/>
</dbReference>
<dbReference type="SUPFAM" id="SSF52374">
    <property type="entry name" value="Nucleotidylyl transferase"/>
    <property type="match status" value="1"/>
</dbReference>
<keyword evidence="6" id="KW-0030">Aminoacyl-tRNA synthetase</keyword>